<sequence length="464" mass="50824">MQIGYGIRGGRGGGRGRGGNFDYRGRAQQPFMGTNVATDTLCVRITDIRQPVTEDMMYRVFGSISTNPQRLQIAPSSNPNETVVMAQFSDMYATQRVMENLNNRNIFNDGNKMVMTYATWEPAPVLPAPPTAVYGAPAAAYGGVQPQQQQQPNIMYQQVQPQPSVYVQPRSQPAQQMPHVPQPQLPQPRAGFDQPRGGRGRGRGGPGGQRGGGAAVGFDPMMVGYPPMAYPMVPPMMPMAGNMMTNYMNPKSMQNTPTVFLSVTVVPETEPLQTIFTLLETFGGVVTIRRNHNKKDILTVKMASIPEADNVVQHVRKVPFAGGTVSAKRFPTYNERTPCTDDGDPLDSATSQYDFTTARHRSPGQRSKCNPSNVLKVTGCAGYSEADVMTYFTSENFFPDRIIKDEEGAFTVYMADTATAVTLLVKCHNSVCGEERSNVLFIEGPKENNENHTEQNVDEGAAKS</sequence>
<dbReference type="VEuPathDB" id="TriTrypDB:TcYC6_0053510"/>
<dbReference type="VEuPathDB" id="TriTrypDB:C3747_55g103"/>
<name>A0A2V2WTR9_TRYCR</name>
<evidence type="ECO:0000313" key="3">
    <source>
        <dbReference type="EMBL" id="PWV12000.1"/>
    </source>
</evidence>
<evidence type="ECO:0000313" key="5">
    <source>
        <dbReference type="Proteomes" id="UP000583944"/>
    </source>
</evidence>
<dbReference type="VEuPathDB" id="TriTrypDB:TCSYLVIO_004217"/>
<gene>
    <name evidence="3" type="ORF">C3747_55g103</name>
    <name evidence="2" type="ORF">ECC02_003741</name>
</gene>
<accession>A0A2V2WTR9</accession>
<dbReference type="VEuPathDB" id="TriTrypDB:TcG_00295"/>
<feature type="compositionally biased region" description="Low complexity" evidence="1">
    <location>
        <begin position="164"/>
        <end position="173"/>
    </location>
</feature>
<dbReference type="AlphaFoldDB" id="A0A2V2WTR9"/>
<dbReference type="Pfam" id="PF13893">
    <property type="entry name" value="RRM_5"/>
    <property type="match status" value="1"/>
</dbReference>
<evidence type="ECO:0000313" key="2">
    <source>
        <dbReference type="EMBL" id="KAF5223201.1"/>
    </source>
</evidence>
<feature type="region of interest" description="Disordered" evidence="1">
    <location>
        <begin position="164"/>
        <end position="215"/>
    </location>
</feature>
<organism evidence="3 4">
    <name type="scientific">Trypanosoma cruzi</name>
    <dbReference type="NCBI Taxonomy" id="5693"/>
    <lineage>
        <taxon>Eukaryota</taxon>
        <taxon>Discoba</taxon>
        <taxon>Euglenozoa</taxon>
        <taxon>Kinetoplastea</taxon>
        <taxon>Metakinetoplastina</taxon>
        <taxon>Trypanosomatida</taxon>
        <taxon>Trypanosomatidae</taxon>
        <taxon>Trypanosoma</taxon>
        <taxon>Schizotrypanum</taxon>
    </lineage>
</organism>
<dbReference type="VEuPathDB" id="TriTrypDB:C4B63_297g9"/>
<feature type="region of interest" description="Disordered" evidence="1">
    <location>
        <begin position="444"/>
        <end position="464"/>
    </location>
</feature>
<dbReference type="VEuPathDB" id="TriTrypDB:Tc_MARK_2965"/>
<dbReference type="Gene3D" id="3.30.70.330">
    <property type="match status" value="1"/>
</dbReference>
<dbReference type="VEuPathDB" id="TriTrypDB:TcCLB.511727.190"/>
<feature type="compositionally biased region" description="Gly residues" evidence="1">
    <location>
        <begin position="203"/>
        <end position="215"/>
    </location>
</feature>
<dbReference type="VEuPathDB" id="TriTrypDB:TcCL_NonESM00906"/>
<dbReference type="EMBL" id="PRFC01000055">
    <property type="protein sequence ID" value="PWV12000.1"/>
    <property type="molecule type" value="Genomic_DNA"/>
</dbReference>
<reference evidence="3 4" key="1">
    <citation type="journal article" date="2018" name="Microb. Genom.">
        <title>Expanding an expanded genome: long-read sequencing of Trypanosoma cruzi.</title>
        <authorList>
            <person name="Berna L."/>
            <person name="Rodriguez M."/>
            <person name="Chiribao M.L."/>
            <person name="Parodi-Talice A."/>
            <person name="Pita S."/>
            <person name="Rijo G."/>
            <person name="Alvarez-Valin F."/>
            <person name="Robello C."/>
        </authorList>
    </citation>
    <scope>NUCLEOTIDE SEQUENCE [LARGE SCALE GENOMIC DNA]</scope>
    <source>
        <strain evidence="3 4">TCC</strain>
    </source>
</reference>
<dbReference type="InterPro" id="IPR012677">
    <property type="entry name" value="Nucleotide-bd_a/b_plait_sf"/>
</dbReference>
<dbReference type="VEuPathDB" id="TriTrypDB:TcBrA4_0104590"/>
<dbReference type="VEuPathDB" id="TriTrypDB:TCDM_04390"/>
<dbReference type="VEuPathDB" id="TriTrypDB:BCY84_01443"/>
<reference evidence="2" key="3">
    <citation type="submission" date="2020-04" db="EMBL/GenBank/DDBJ databases">
        <authorList>
            <person name="Diaz Viraque F."/>
        </authorList>
    </citation>
    <scope>NUCLEOTIDE SEQUENCE</scope>
    <source>
        <strain evidence="2">Berenice</strain>
    </source>
</reference>
<proteinExistence type="predicted"/>
<dbReference type="EMBL" id="JABDHM010000021">
    <property type="protein sequence ID" value="KAF5223201.1"/>
    <property type="molecule type" value="Genomic_DNA"/>
</dbReference>
<dbReference type="SUPFAM" id="SSF54928">
    <property type="entry name" value="RNA-binding domain, RBD"/>
    <property type="match status" value="1"/>
</dbReference>
<dbReference type="InterPro" id="IPR035979">
    <property type="entry name" value="RBD_domain_sf"/>
</dbReference>
<evidence type="ECO:0008006" key="6">
    <source>
        <dbReference type="Google" id="ProtNLM"/>
    </source>
</evidence>
<dbReference type="VEuPathDB" id="TriTrypDB:ECC02_003741"/>
<evidence type="ECO:0000313" key="4">
    <source>
        <dbReference type="Proteomes" id="UP000246078"/>
    </source>
</evidence>
<reference evidence="2 5" key="2">
    <citation type="journal article" date="2019" name="Genome Biol. Evol.">
        <title>Nanopore Sequencing Significantly Improves Genome Assembly of the Protozoan Parasite Trypanosoma cruzi.</title>
        <authorList>
            <person name="Diaz-Viraque F."/>
            <person name="Pita S."/>
            <person name="Greif G."/>
            <person name="de Souza R.C.M."/>
            <person name="Iraola G."/>
            <person name="Robello C."/>
        </authorList>
    </citation>
    <scope>NUCLEOTIDE SEQUENCE [LARGE SCALE GENOMIC DNA]</scope>
    <source>
        <strain evidence="2 5">Berenice</strain>
    </source>
</reference>
<dbReference type="Proteomes" id="UP000246078">
    <property type="component" value="Unassembled WGS sequence"/>
</dbReference>
<dbReference type="PANTHER" id="PTHR15592">
    <property type="entry name" value="MATRIN 3/NUCLEAR PROTEIN 220-RELATED"/>
    <property type="match status" value="1"/>
</dbReference>
<dbReference type="Proteomes" id="UP000583944">
    <property type="component" value="Unassembled WGS sequence"/>
</dbReference>
<comment type="caution">
    <text evidence="3">The sequence shown here is derived from an EMBL/GenBank/DDBJ whole genome shotgun (WGS) entry which is preliminary data.</text>
</comment>
<dbReference type="GO" id="GO:0003676">
    <property type="term" value="F:nucleic acid binding"/>
    <property type="evidence" value="ECO:0007669"/>
    <property type="project" value="InterPro"/>
</dbReference>
<protein>
    <recommendedName>
        <fullName evidence="6">PTBP1-like RNA recognition motif 2 domain-containing protein</fullName>
    </recommendedName>
</protein>
<evidence type="ECO:0000256" key="1">
    <source>
        <dbReference type="SAM" id="MobiDB-lite"/>
    </source>
</evidence>